<accession>W1PWA2</accession>
<gene>
    <name evidence="1" type="ORF">AMTR_s00165p00075610</name>
</gene>
<name>W1PWA2_AMBTC</name>
<protein>
    <submittedName>
        <fullName evidence="1">Uncharacterized protein</fullName>
    </submittedName>
</protein>
<dbReference type="EMBL" id="KI392640">
    <property type="protein sequence ID" value="ERN12031.1"/>
    <property type="molecule type" value="Genomic_DNA"/>
</dbReference>
<dbReference type="HOGENOM" id="CLU_2870613_0_0_1"/>
<reference evidence="2" key="1">
    <citation type="journal article" date="2013" name="Science">
        <title>The Amborella genome and the evolution of flowering plants.</title>
        <authorList>
            <consortium name="Amborella Genome Project"/>
        </authorList>
    </citation>
    <scope>NUCLEOTIDE SEQUENCE [LARGE SCALE GENOMIC DNA]</scope>
</reference>
<proteinExistence type="predicted"/>
<evidence type="ECO:0000313" key="2">
    <source>
        <dbReference type="Proteomes" id="UP000017836"/>
    </source>
</evidence>
<organism evidence="1 2">
    <name type="scientific">Amborella trichopoda</name>
    <dbReference type="NCBI Taxonomy" id="13333"/>
    <lineage>
        <taxon>Eukaryota</taxon>
        <taxon>Viridiplantae</taxon>
        <taxon>Streptophyta</taxon>
        <taxon>Embryophyta</taxon>
        <taxon>Tracheophyta</taxon>
        <taxon>Spermatophyta</taxon>
        <taxon>Magnoliopsida</taxon>
        <taxon>Amborellales</taxon>
        <taxon>Amborellaceae</taxon>
        <taxon>Amborella</taxon>
    </lineage>
</organism>
<dbReference type="AlphaFoldDB" id="W1PWA2"/>
<dbReference type="Proteomes" id="UP000017836">
    <property type="component" value="Unassembled WGS sequence"/>
</dbReference>
<evidence type="ECO:0000313" key="1">
    <source>
        <dbReference type="EMBL" id="ERN12031.1"/>
    </source>
</evidence>
<sequence>MIYIYENDSIRLLVSLHLYTNRYDFPFPLDGDLAVPNASSRHLTFAGTAQAIPEDIAAIQAANS</sequence>
<dbReference type="Gramene" id="ERN12031">
    <property type="protein sequence ID" value="ERN12031"/>
    <property type="gene ID" value="AMTR_s00165p00075610"/>
</dbReference>
<keyword evidence="2" id="KW-1185">Reference proteome</keyword>